<dbReference type="Pfam" id="PF11367">
    <property type="entry name" value="Tail_completion_gp17"/>
    <property type="match status" value="1"/>
</dbReference>
<evidence type="ECO:0000313" key="1">
    <source>
        <dbReference type="EMBL" id="KEJ91131.1"/>
    </source>
</evidence>
<dbReference type="AlphaFoldDB" id="A0A073INS2"/>
<accession>A0A073INS2</accession>
<name>A0A073INS2_9BACT</name>
<dbReference type="InterPro" id="IPR053745">
    <property type="entry name" value="Viral_Tail_Comp_sf"/>
</dbReference>
<organism evidence="1 2">
    <name type="scientific">Synergistes jonesii</name>
    <dbReference type="NCBI Taxonomy" id="2754"/>
    <lineage>
        <taxon>Bacteria</taxon>
        <taxon>Thermotogati</taxon>
        <taxon>Synergistota</taxon>
        <taxon>Synergistia</taxon>
        <taxon>Synergistales</taxon>
        <taxon>Synergistaceae</taxon>
        <taxon>Synergistes</taxon>
    </lineage>
</organism>
<sequence>MLINRIPMCTFQRAVYALLTAYQTTPVYDDVGDTETADVDYPCVSFGAYRCEPNGAKDVVIFDVTLDLEIWSNYEGKKEINEIADDLAAVYTSYGLDLSGDGFIAVAQGIESLEAFPEEEHGYHGTLTVAAKIQYRGR</sequence>
<proteinExistence type="predicted"/>
<dbReference type="RefSeq" id="WP_037978734.1">
    <property type="nucleotide sequence ID" value="NZ_CAMETI010000046.1"/>
</dbReference>
<dbReference type="InterPro" id="IPR021508">
    <property type="entry name" value="Gp17-like"/>
</dbReference>
<dbReference type="GeneID" id="90984730"/>
<comment type="caution">
    <text evidence="1">The sequence shown here is derived from an EMBL/GenBank/DDBJ whole genome shotgun (WGS) entry which is preliminary data.</text>
</comment>
<reference evidence="1 2" key="1">
    <citation type="submission" date="2014-04" db="EMBL/GenBank/DDBJ databases">
        <title>Draft Genome Sequence of Synergistes jonesii.</title>
        <authorList>
            <person name="Coil D.A."/>
            <person name="Eisen J.A."/>
            <person name="Holland-Moritz H.E."/>
        </authorList>
    </citation>
    <scope>NUCLEOTIDE SEQUENCE [LARGE SCALE GENOMIC DNA]</scope>
    <source>
        <strain evidence="1 2">78-1</strain>
    </source>
</reference>
<dbReference type="EMBL" id="JMKI01000060">
    <property type="protein sequence ID" value="KEJ91131.1"/>
    <property type="molecule type" value="Genomic_DNA"/>
</dbReference>
<dbReference type="eggNOG" id="ENOG50336K7">
    <property type="taxonomic scope" value="Bacteria"/>
</dbReference>
<dbReference type="Proteomes" id="UP000027665">
    <property type="component" value="Unassembled WGS sequence"/>
</dbReference>
<dbReference type="Gene3D" id="3.30.2000.30">
    <property type="match status" value="1"/>
</dbReference>
<evidence type="ECO:0000313" key="2">
    <source>
        <dbReference type="Proteomes" id="UP000027665"/>
    </source>
</evidence>
<gene>
    <name evidence="1" type="ORF">EH55_13215</name>
</gene>
<protein>
    <submittedName>
        <fullName evidence="1">Uncharacterized protein</fullName>
    </submittedName>
</protein>
<dbReference type="STRING" id="2754.EH55_13215"/>
<dbReference type="OrthoDB" id="7630456at2"/>
<keyword evidence="2" id="KW-1185">Reference proteome</keyword>